<comment type="caution">
    <text evidence="2">The sequence shown here is derived from an EMBL/GenBank/DDBJ whole genome shotgun (WGS) entry which is preliminary data.</text>
</comment>
<feature type="chain" id="PRO_5045577364" description="PRC-barrel domain-containing protein" evidence="1">
    <location>
        <begin position="21"/>
        <end position="150"/>
    </location>
</feature>
<keyword evidence="1" id="KW-0732">Signal</keyword>
<protein>
    <recommendedName>
        <fullName evidence="4">PRC-barrel domain-containing protein</fullName>
    </recommendedName>
</protein>
<feature type="signal peptide" evidence="1">
    <location>
        <begin position="1"/>
        <end position="20"/>
    </location>
</feature>
<dbReference type="Proteomes" id="UP001607157">
    <property type="component" value="Unassembled WGS sequence"/>
</dbReference>
<gene>
    <name evidence="2" type="ORF">ACGRVM_01415</name>
</gene>
<organism evidence="2 3">
    <name type="scientific">Roseovarius aquimarinus</name>
    <dbReference type="NCBI Taxonomy" id="1229156"/>
    <lineage>
        <taxon>Bacteria</taxon>
        <taxon>Pseudomonadati</taxon>
        <taxon>Pseudomonadota</taxon>
        <taxon>Alphaproteobacteria</taxon>
        <taxon>Rhodobacterales</taxon>
        <taxon>Roseobacteraceae</taxon>
        <taxon>Roseovarius</taxon>
    </lineage>
</organism>
<reference evidence="2 3" key="1">
    <citation type="submission" date="2024-10" db="EMBL/GenBank/DDBJ databases">
        <authorList>
            <person name="Yang X.-N."/>
        </authorList>
    </citation>
    <scope>NUCLEOTIDE SEQUENCE [LARGE SCALE GENOMIC DNA]</scope>
    <source>
        <strain evidence="2 3">CAU 1059</strain>
    </source>
</reference>
<accession>A0ABW7I367</accession>
<keyword evidence="3" id="KW-1185">Reference proteome</keyword>
<dbReference type="EMBL" id="JBIHMM010000001">
    <property type="protein sequence ID" value="MFH0252538.1"/>
    <property type="molecule type" value="Genomic_DNA"/>
</dbReference>
<evidence type="ECO:0000313" key="2">
    <source>
        <dbReference type="EMBL" id="MFH0252538.1"/>
    </source>
</evidence>
<evidence type="ECO:0008006" key="4">
    <source>
        <dbReference type="Google" id="ProtNLM"/>
    </source>
</evidence>
<evidence type="ECO:0000256" key="1">
    <source>
        <dbReference type="SAM" id="SignalP"/>
    </source>
</evidence>
<dbReference type="RefSeq" id="WP_377169429.1">
    <property type="nucleotide sequence ID" value="NZ_JBHTJC010000001.1"/>
</dbReference>
<proteinExistence type="predicted"/>
<name>A0ABW7I367_9RHOB</name>
<evidence type="ECO:0000313" key="3">
    <source>
        <dbReference type="Proteomes" id="UP001607157"/>
    </source>
</evidence>
<sequence>MKRFVTLATATILATTPALAADDLNTRQQNQPTSEVYSGKFPPDSYSSTGLVGSDVVTTERGVGNTEAPIDGDKLKKIGQVQDVVMTDNNEVAGILVDPVDTLDDDEMLWFFPRSNVSVIDDVAGEPRYAIDYTAGEMSEIERVERSNWM</sequence>